<dbReference type="InterPro" id="IPR032773">
    <property type="entry name" value="MGARP_N"/>
</dbReference>
<dbReference type="PANTHER" id="PTHR22910">
    <property type="entry name" value="PROTEIN MGARP"/>
    <property type="match status" value="1"/>
</dbReference>
<dbReference type="InterPro" id="IPR026093">
    <property type="entry name" value="MGARP"/>
</dbReference>
<dbReference type="GO" id="GO:0005741">
    <property type="term" value="C:mitochondrial outer membrane"/>
    <property type="evidence" value="ECO:0007669"/>
    <property type="project" value="TreeGrafter"/>
</dbReference>
<dbReference type="GO" id="GO:1904115">
    <property type="term" value="C:axon cytoplasm"/>
    <property type="evidence" value="ECO:0007669"/>
    <property type="project" value="GOC"/>
</dbReference>
<evidence type="ECO:0000313" key="3">
    <source>
        <dbReference type="Ensembl" id="ENSEASP00005011175.1"/>
    </source>
</evidence>
<feature type="region of interest" description="Disordered" evidence="1">
    <location>
        <begin position="260"/>
        <end position="357"/>
    </location>
</feature>
<feature type="compositionally biased region" description="Basic and acidic residues" evidence="1">
    <location>
        <begin position="54"/>
        <end position="67"/>
    </location>
</feature>
<accession>A0A8C4LNB8</accession>
<feature type="compositionally biased region" description="Low complexity" evidence="1">
    <location>
        <begin position="79"/>
        <end position="97"/>
    </location>
</feature>
<organism evidence="3">
    <name type="scientific">Equus asinus asinus</name>
    <dbReference type="NCBI Taxonomy" id="83772"/>
    <lineage>
        <taxon>Eukaryota</taxon>
        <taxon>Metazoa</taxon>
        <taxon>Chordata</taxon>
        <taxon>Craniata</taxon>
        <taxon>Vertebrata</taxon>
        <taxon>Euteleostomi</taxon>
        <taxon>Mammalia</taxon>
        <taxon>Eutheria</taxon>
        <taxon>Laurasiatheria</taxon>
        <taxon>Perissodactyla</taxon>
        <taxon>Equidae</taxon>
        <taxon>Equus</taxon>
    </lineage>
</organism>
<dbReference type="Pfam" id="PF14962">
    <property type="entry name" value="AIF-MLS"/>
    <property type="match status" value="1"/>
</dbReference>
<feature type="domain" description="Protein MGARP N-terminal" evidence="2">
    <location>
        <begin position="121"/>
        <end position="311"/>
    </location>
</feature>
<proteinExistence type="predicted"/>
<protein>
    <submittedName>
        <fullName evidence="3">Mitochondria localized glutamic acid rich protein</fullName>
    </submittedName>
</protein>
<gene>
    <name evidence="3" type="primary">MGARP</name>
</gene>
<dbReference type="Ensembl" id="ENSEAST00005012152.1">
    <property type="protein sequence ID" value="ENSEASP00005011175.1"/>
    <property type="gene ID" value="ENSEASG00005007868.1"/>
</dbReference>
<evidence type="ECO:0000256" key="1">
    <source>
        <dbReference type="SAM" id="MobiDB-lite"/>
    </source>
</evidence>
<dbReference type="OMA" id="YAYKTIT"/>
<dbReference type="AlphaFoldDB" id="A0A8C4LNB8"/>
<feature type="region of interest" description="Disordered" evidence="1">
    <location>
        <begin position="53"/>
        <end position="98"/>
    </location>
</feature>
<feature type="compositionally biased region" description="Low complexity" evidence="1">
    <location>
        <begin position="262"/>
        <end position="277"/>
    </location>
</feature>
<dbReference type="PANTHER" id="PTHR22910:SF6">
    <property type="entry name" value="PROTEIN MGARP"/>
    <property type="match status" value="1"/>
</dbReference>
<sequence length="357" mass="37907">MINNVYVLFRMRIPKHFQSTRRGFTQWNSTGQASDGDFSLLDPFSEMPPSPCWTREKAKEPGGRIDQDGENSQLLPTSRAARAGLDGGRRPSPGRGSLWLSVPRCPRRAAEATALRTAGAMYLRRAVSKTLALPLRAQASPAPLRTDASLRWMSSNKFPGSSGSNMIYYLVVGVTVSAGGYYTYKRVTSEKAKHKEHIANLKEKTNAELHPLQGEKENLAGAEKASPEAPEMSVAEAQVVDAEAIPDATVAVMAEASACPQTEEAAPAETAAVSAETGPEVTDAATGETAEVSTEPPSEVMNAAPDEAVAVNNDKGTTDNESSGEYAELEEESSAIESESSAGDDLQEEASVGSEAA</sequence>
<evidence type="ECO:0000259" key="2">
    <source>
        <dbReference type="Pfam" id="PF14962"/>
    </source>
</evidence>
<name>A0A8C4LNB8_EQUAS</name>
<dbReference type="GO" id="GO:0008089">
    <property type="term" value="P:anterograde axonal transport"/>
    <property type="evidence" value="ECO:0007669"/>
    <property type="project" value="InterPro"/>
</dbReference>
<reference evidence="3" key="1">
    <citation type="submission" date="2023-03" db="UniProtKB">
        <authorList>
            <consortium name="Ensembl"/>
        </authorList>
    </citation>
    <scope>IDENTIFICATION</scope>
</reference>